<evidence type="ECO:0000259" key="1">
    <source>
        <dbReference type="Pfam" id="PF06985"/>
    </source>
</evidence>
<dbReference type="PANTHER" id="PTHR33112">
    <property type="entry name" value="DOMAIN PROTEIN, PUTATIVE-RELATED"/>
    <property type="match status" value="1"/>
</dbReference>
<evidence type="ECO:0000313" key="2">
    <source>
        <dbReference type="EMBL" id="KAF2111213.1"/>
    </source>
</evidence>
<dbReference type="EMBL" id="ML977335">
    <property type="protein sequence ID" value="KAF2111213.1"/>
    <property type="molecule type" value="Genomic_DNA"/>
</dbReference>
<name>A0A6A5YWH7_9PLEO</name>
<dbReference type="Proteomes" id="UP000799770">
    <property type="component" value="Unassembled WGS sequence"/>
</dbReference>
<sequence length="297" mass="34437">RVVPKAPIGTTLVTKWISYCEQNHRECQTHDQLEVESAEEPPAMLLIDVRQRKLTSRSPFTRYLALSYVWDAKKEPLLTRSKVDALKQDGALDNYQDQISPVLADAITFVRVIGEQCLWVDTLCIVQDGSDRHETISRMDEIYNRAVCEQILAKPCIYFAREQVYFQCSCSLWFEDRYDHYSQDAGLTMASILTREIRDAGHDVLAQSKLYTRLVEQYTSRSLSYESDGHNAFQGIERQLSKHWGWTFRKGLPAPQFVESLLWRHSDTTSLRIVVHDKSDYLPSWSWSGWTNDVQFA</sequence>
<dbReference type="OrthoDB" id="3792952at2759"/>
<feature type="domain" description="Heterokaryon incompatibility" evidence="1">
    <location>
        <begin position="63"/>
        <end position="153"/>
    </location>
</feature>
<keyword evidence="3" id="KW-1185">Reference proteome</keyword>
<feature type="non-terminal residue" evidence="2">
    <location>
        <position position="297"/>
    </location>
</feature>
<dbReference type="AlphaFoldDB" id="A0A6A5YWH7"/>
<gene>
    <name evidence="2" type="ORF">BDV96DRAFT_475107</name>
</gene>
<evidence type="ECO:0000313" key="3">
    <source>
        <dbReference type="Proteomes" id="UP000799770"/>
    </source>
</evidence>
<accession>A0A6A5YWH7</accession>
<feature type="non-terminal residue" evidence="2">
    <location>
        <position position="1"/>
    </location>
</feature>
<protein>
    <recommendedName>
        <fullName evidence="1">Heterokaryon incompatibility domain-containing protein</fullName>
    </recommendedName>
</protein>
<dbReference type="PANTHER" id="PTHR33112:SF12">
    <property type="entry name" value="HETEROKARYON INCOMPATIBILITY DOMAIN-CONTAINING PROTEIN"/>
    <property type="match status" value="1"/>
</dbReference>
<dbReference type="InterPro" id="IPR010730">
    <property type="entry name" value="HET"/>
</dbReference>
<organism evidence="2 3">
    <name type="scientific">Lophiotrema nucula</name>
    <dbReference type="NCBI Taxonomy" id="690887"/>
    <lineage>
        <taxon>Eukaryota</taxon>
        <taxon>Fungi</taxon>
        <taxon>Dikarya</taxon>
        <taxon>Ascomycota</taxon>
        <taxon>Pezizomycotina</taxon>
        <taxon>Dothideomycetes</taxon>
        <taxon>Pleosporomycetidae</taxon>
        <taxon>Pleosporales</taxon>
        <taxon>Lophiotremataceae</taxon>
        <taxon>Lophiotrema</taxon>
    </lineage>
</organism>
<reference evidence="2" key="1">
    <citation type="journal article" date="2020" name="Stud. Mycol.">
        <title>101 Dothideomycetes genomes: a test case for predicting lifestyles and emergence of pathogens.</title>
        <authorList>
            <person name="Haridas S."/>
            <person name="Albert R."/>
            <person name="Binder M."/>
            <person name="Bloem J."/>
            <person name="Labutti K."/>
            <person name="Salamov A."/>
            <person name="Andreopoulos B."/>
            <person name="Baker S."/>
            <person name="Barry K."/>
            <person name="Bills G."/>
            <person name="Bluhm B."/>
            <person name="Cannon C."/>
            <person name="Castanera R."/>
            <person name="Culley D."/>
            <person name="Daum C."/>
            <person name="Ezra D."/>
            <person name="Gonzalez J."/>
            <person name="Henrissat B."/>
            <person name="Kuo A."/>
            <person name="Liang C."/>
            <person name="Lipzen A."/>
            <person name="Lutzoni F."/>
            <person name="Magnuson J."/>
            <person name="Mondo S."/>
            <person name="Nolan M."/>
            <person name="Ohm R."/>
            <person name="Pangilinan J."/>
            <person name="Park H.-J."/>
            <person name="Ramirez L."/>
            <person name="Alfaro M."/>
            <person name="Sun H."/>
            <person name="Tritt A."/>
            <person name="Yoshinaga Y."/>
            <person name="Zwiers L.-H."/>
            <person name="Turgeon B."/>
            <person name="Goodwin S."/>
            <person name="Spatafora J."/>
            <person name="Crous P."/>
            <person name="Grigoriev I."/>
        </authorList>
    </citation>
    <scope>NUCLEOTIDE SEQUENCE</scope>
    <source>
        <strain evidence="2">CBS 627.86</strain>
    </source>
</reference>
<dbReference type="Pfam" id="PF06985">
    <property type="entry name" value="HET"/>
    <property type="match status" value="1"/>
</dbReference>
<proteinExistence type="predicted"/>